<evidence type="ECO:0000313" key="4">
    <source>
        <dbReference type="Proteomes" id="UP001139226"/>
    </source>
</evidence>
<dbReference type="Pfam" id="PF07584">
    <property type="entry name" value="BatA"/>
    <property type="match status" value="1"/>
</dbReference>
<sequence length="639" mass="73138">MHFEQPELLYALFLLIIPIIVHLFRLRKFQKEDFTNVKFLKKVIQETRKSSRLKKFLILFTRLLLLGCLILAFAKPFIPASEKALSESRTLIYLDNSYSMQAGKDQSAILNKAINSLIENIDENDNTSVFTNNQDYFGKNAAILKDELQDIEFDEKQINFREIELKAQNYFKNHPNSDNDLVIISDFQHKIDIPAEITNKDFNYHLVKLKSPEIQNASLDTAFIEETTPETVTLKIGISSNESIDQPLSVSVYNGENLLGRNTVQLESDSIAEINFRLQNETITDGIIEIDDSGLNYDNRLYFHLDENPEIKVVNISSSETNFLDRIYTQPEFQLKSFNPGQIDFNSLNSANLVILNEIDQLPSSLLNNLNTVKNNGASIVLIPADNFSAYAEILNRFGFSSFDQRIDSERLITSITYDHPLFQNVFEDRIDNFEYPKVVLSFNLNSANSILSYQDNRPFLVGSNSVYVFTAPLNSSNSNFINSPLIVPVFYQIGLNSLKMNQLYFSTTTENEIDIPVNLEKDQVLHLKNSEIDIIPQQQNFSNRVEINTGNIELNAGNYQITNNNNSKGAISFNNSRDESDLRFSELSNFEGSKVYDSVEEFFRESNAATEITALWKWFAIFALIFLGIEMLLIKFFK</sequence>
<feature type="transmembrane region" description="Helical" evidence="1">
    <location>
        <begin position="56"/>
        <end position="74"/>
    </location>
</feature>
<protein>
    <submittedName>
        <fullName evidence="3">BatA domain-containing protein</fullName>
    </submittedName>
</protein>
<reference evidence="3" key="1">
    <citation type="submission" date="2022-03" db="EMBL/GenBank/DDBJ databases">
        <title>Gramella crocea sp. nov., isolated from activated sludge of a seafood processing plant.</title>
        <authorList>
            <person name="Zhang X."/>
        </authorList>
    </citation>
    <scope>NUCLEOTIDE SEQUENCE</scope>
    <source>
        <strain evidence="3">YJ019</strain>
    </source>
</reference>
<dbReference type="EMBL" id="JAKVTV010000002">
    <property type="protein sequence ID" value="MCH4822970.1"/>
    <property type="molecule type" value="Genomic_DNA"/>
</dbReference>
<dbReference type="NCBIfam" id="TIGR02226">
    <property type="entry name" value="two_anch"/>
    <property type="match status" value="1"/>
</dbReference>
<feature type="transmembrane region" description="Helical" evidence="1">
    <location>
        <begin position="616"/>
        <end position="635"/>
    </location>
</feature>
<dbReference type="RefSeq" id="WP_240713143.1">
    <property type="nucleotide sequence ID" value="NZ_JAKVTV010000002.1"/>
</dbReference>
<dbReference type="InterPro" id="IPR011933">
    <property type="entry name" value="Double_TM_dom"/>
</dbReference>
<feature type="transmembrane region" description="Helical" evidence="1">
    <location>
        <begin position="6"/>
        <end position="24"/>
    </location>
</feature>
<evidence type="ECO:0000313" key="3">
    <source>
        <dbReference type="EMBL" id="MCH4822970.1"/>
    </source>
</evidence>
<proteinExistence type="predicted"/>
<keyword evidence="1" id="KW-1133">Transmembrane helix</keyword>
<comment type="caution">
    <text evidence="3">The sequence shown here is derived from an EMBL/GenBank/DDBJ whole genome shotgun (WGS) entry which is preliminary data.</text>
</comment>
<dbReference type="PANTHER" id="PTHR37464">
    <property type="entry name" value="BLL2463 PROTEIN"/>
    <property type="match status" value="1"/>
</dbReference>
<organism evidence="3 4">
    <name type="scientific">Christiangramia lutea</name>
    <dbReference type="NCBI Taxonomy" id="1607951"/>
    <lineage>
        <taxon>Bacteria</taxon>
        <taxon>Pseudomonadati</taxon>
        <taxon>Bacteroidota</taxon>
        <taxon>Flavobacteriia</taxon>
        <taxon>Flavobacteriales</taxon>
        <taxon>Flavobacteriaceae</taxon>
        <taxon>Christiangramia</taxon>
    </lineage>
</organism>
<evidence type="ECO:0000256" key="1">
    <source>
        <dbReference type="SAM" id="Phobius"/>
    </source>
</evidence>
<keyword evidence="1" id="KW-0812">Transmembrane</keyword>
<accession>A0A9X2A928</accession>
<dbReference type="InterPro" id="IPR024163">
    <property type="entry name" value="Aerotolerance_reg_N"/>
</dbReference>
<keyword evidence="4" id="KW-1185">Reference proteome</keyword>
<dbReference type="Proteomes" id="UP001139226">
    <property type="component" value="Unassembled WGS sequence"/>
</dbReference>
<name>A0A9X2A928_9FLAO</name>
<feature type="domain" description="Aerotolerance regulator N-terminal" evidence="2">
    <location>
        <begin position="1"/>
        <end position="76"/>
    </location>
</feature>
<evidence type="ECO:0000259" key="2">
    <source>
        <dbReference type="Pfam" id="PF07584"/>
    </source>
</evidence>
<keyword evidence="1" id="KW-0472">Membrane</keyword>
<dbReference type="AlphaFoldDB" id="A0A9X2A928"/>
<dbReference type="PANTHER" id="PTHR37464:SF1">
    <property type="entry name" value="BLL2463 PROTEIN"/>
    <property type="match status" value="1"/>
</dbReference>
<gene>
    <name evidence="3" type="ORF">ML462_07265</name>
</gene>